<feature type="compositionally biased region" description="Polar residues" evidence="1">
    <location>
        <begin position="61"/>
        <end position="71"/>
    </location>
</feature>
<feature type="region of interest" description="Disordered" evidence="1">
    <location>
        <begin position="61"/>
        <end position="91"/>
    </location>
</feature>
<reference evidence="4" key="1">
    <citation type="submission" date="2011-02" db="EMBL/GenBank/DDBJ databases">
        <title>The complete genome of Planctomyces brasiliensis DSM 5305.</title>
        <authorList>
            <person name="Lucas S."/>
            <person name="Copeland A."/>
            <person name="Lapidus A."/>
            <person name="Bruce D."/>
            <person name="Goodwin L."/>
            <person name="Pitluck S."/>
            <person name="Kyrpides N."/>
            <person name="Mavromatis K."/>
            <person name="Pagani I."/>
            <person name="Ivanova N."/>
            <person name="Ovchinnikova G."/>
            <person name="Lu M."/>
            <person name="Detter J.C."/>
            <person name="Han C."/>
            <person name="Land M."/>
            <person name="Hauser L."/>
            <person name="Markowitz V."/>
            <person name="Cheng J.-F."/>
            <person name="Hugenholtz P."/>
            <person name="Woyke T."/>
            <person name="Wu D."/>
            <person name="Tindall B."/>
            <person name="Pomrenke H.G."/>
            <person name="Brambilla E."/>
            <person name="Klenk H.-P."/>
            <person name="Eisen J.A."/>
        </authorList>
    </citation>
    <scope>NUCLEOTIDE SEQUENCE [LARGE SCALE GENOMIC DNA]</scope>
    <source>
        <strain evidence="4">ATCC 49424 / DSM 5305 / JCM 21570 / NBRC 103401 / IFAM 1448</strain>
    </source>
</reference>
<gene>
    <name evidence="3" type="ordered locus">Plabr_1405</name>
</gene>
<feature type="domain" description="DUF11" evidence="2">
    <location>
        <begin position="577"/>
        <end position="669"/>
    </location>
</feature>
<proteinExistence type="predicted"/>
<keyword evidence="4" id="KW-1185">Reference proteome</keyword>
<sequence>MRSGLLSRVVAFACRTHHSSLIVAAIAAGIPTPHIMGQEVTPQLGAEQEFRSTGSGRVQFYSRSGQETQNGGEKPIAEASSEKPQPYERTSQEAAVKNYYVELFGSQSQPKSGVVQTIPTSVSSGEAPIANAGYQVPMDDQQESSNIAPASHQETKTSELPAWARGMKSQSTAPEQAPATAEITPVSAQKPAPMLIINDVPTEESAPQSEPTAPVAAQVNRTPVVNFDSVEAGPQTPSVKIEWKSLQDINVGQECQCELVVSNVGESDAYGVSVEANFPLTARLLKTSPQPESATDSLVWNLGTMKADSVQTIKLSFIPSERGNLAATAHVHFTGATQSAFVVREPLLGLDMQGPDRVMVGEPASHSVSISNPGNGIAKNVQLEALIPAGLEHTRGERLIMNVGSLNPGETRTIRLALAAVAGGHHTVDVAATADGGLVKSASSSIEVIAPSLLAEIDGPGLRYKGRSATYTVKVKNDGTVATSNVRLMHKVPNGFKFVSASRGATYDEPTRILSWFVGRLDAGKSAEMSIELNAEEIGEFVHYIRATSEHGSTSDQQLLTRVEGTSALMLEITDLDDPVEMGRETAYEIKVTNEGSAAARNVGLTCELPEGVQFLKAEGPSNHVTEGNLVMFKPLEGVGAGKTVKYRVHVVGNVDGNLRFRARMTSAASEEPLTFEELTRFYGDQR</sequence>
<evidence type="ECO:0000313" key="4">
    <source>
        <dbReference type="Proteomes" id="UP000006860"/>
    </source>
</evidence>
<dbReference type="InterPro" id="IPR047589">
    <property type="entry name" value="DUF11_rpt"/>
</dbReference>
<protein>
    <submittedName>
        <fullName evidence="3">Conserved repeat domain protein</fullName>
    </submittedName>
</protein>
<dbReference type="Gene3D" id="2.60.40.10">
    <property type="entry name" value="Immunoglobulins"/>
    <property type="match status" value="2"/>
</dbReference>
<evidence type="ECO:0000259" key="2">
    <source>
        <dbReference type="Pfam" id="PF01345"/>
    </source>
</evidence>
<dbReference type="OrthoDB" id="282600at2"/>
<name>F0SPQ8_RUBBR</name>
<dbReference type="AlphaFoldDB" id="F0SPQ8"/>
<feature type="domain" description="DUF11" evidence="2">
    <location>
        <begin position="247"/>
        <end position="332"/>
    </location>
</feature>
<dbReference type="HOGENOM" id="CLU_400556_0_0_0"/>
<dbReference type="Pfam" id="PF01345">
    <property type="entry name" value="DUF11"/>
    <property type="match status" value="3"/>
</dbReference>
<evidence type="ECO:0000313" key="3">
    <source>
        <dbReference type="EMBL" id="ADY59017.1"/>
    </source>
</evidence>
<dbReference type="EMBL" id="CP002546">
    <property type="protein sequence ID" value="ADY59017.1"/>
    <property type="molecule type" value="Genomic_DNA"/>
</dbReference>
<dbReference type="InterPro" id="IPR051172">
    <property type="entry name" value="Chlamydia_OmcB"/>
</dbReference>
<dbReference type="KEGG" id="pbs:Plabr_1405"/>
<feature type="domain" description="DUF11" evidence="2">
    <location>
        <begin position="466"/>
        <end position="550"/>
    </location>
</feature>
<dbReference type="InterPro" id="IPR001434">
    <property type="entry name" value="OmcB-like_DUF11"/>
</dbReference>
<dbReference type="InterPro" id="IPR013783">
    <property type="entry name" value="Ig-like_fold"/>
</dbReference>
<organism evidence="3 4">
    <name type="scientific">Rubinisphaera brasiliensis (strain ATCC 49424 / DSM 5305 / JCM 21570 / IAM 15109 / NBRC 103401 / IFAM 1448)</name>
    <name type="common">Planctomyces brasiliensis</name>
    <dbReference type="NCBI Taxonomy" id="756272"/>
    <lineage>
        <taxon>Bacteria</taxon>
        <taxon>Pseudomonadati</taxon>
        <taxon>Planctomycetota</taxon>
        <taxon>Planctomycetia</taxon>
        <taxon>Planctomycetales</taxon>
        <taxon>Planctomycetaceae</taxon>
        <taxon>Rubinisphaera</taxon>
    </lineage>
</organism>
<dbReference type="NCBIfam" id="TIGR01451">
    <property type="entry name" value="B_ant_repeat"/>
    <property type="match status" value="1"/>
</dbReference>
<dbReference type="PANTHER" id="PTHR34819:SF3">
    <property type="entry name" value="CELL SURFACE PROTEIN"/>
    <property type="match status" value="1"/>
</dbReference>
<accession>F0SPQ8</accession>
<dbReference type="PANTHER" id="PTHR34819">
    <property type="entry name" value="LARGE CYSTEINE-RICH PERIPLASMIC PROTEIN OMCB"/>
    <property type="match status" value="1"/>
</dbReference>
<dbReference type="RefSeq" id="WP_013627746.1">
    <property type="nucleotide sequence ID" value="NC_015174.1"/>
</dbReference>
<dbReference type="STRING" id="756272.Plabr_1405"/>
<dbReference type="Proteomes" id="UP000006860">
    <property type="component" value="Chromosome"/>
</dbReference>
<dbReference type="eggNOG" id="COG1361">
    <property type="taxonomic scope" value="Bacteria"/>
</dbReference>
<evidence type="ECO:0000256" key="1">
    <source>
        <dbReference type="SAM" id="MobiDB-lite"/>
    </source>
</evidence>